<protein>
    <recommendedName>
        <fullName evidence="4">YSIRK signal domain/LPXTG anchor domain surface protein</fullName>
    </recommendedName>
</protein>
<organism evidence="2 3">
    <name type="scientific">Facklamia hominis</name>
    <dbReference type="NCBI Taxonomy" id="178214"/>
    <lineage>
        <taxon>Bacteria</taxon>
        <taxon>Bacillati</taxon>
        <taxon>Bacillota</taxon>
        <taxon>Bacilli</taxon>
        <taxon>Lactobacillales</taxon>
        <taxon>Aerococcaceae</taxon>
        <taxon>Facklamia</taxon>
    </lineage>
</organism>
<feature type="non-terminal residue" evidence="2">
    <location>
        <position position="1"/>
    </location>
</feature>
<evidence type="ECO:0000313" key="3">
    <source>
        <dbReference type="Proteomes" id="UP001229251"/>
    </source>
</evidence>
<gene>
    <name evidence="2" type="ORF">QP433_09515</name>
</gene>
<comment type="caution">
    <text evidence="2">The sequence shown here is derived from an EMBL/GenBank/DDBJ whole genome shotgun (WGS) entry which is preliminary data.</text>
</comment>
<dbReference type="RefSeq" id="WP_285066580.1">
    <property type="nucleotide sequence ID" value="NZ_JASOOE010000075.1"/>
</dbReference>
<evidence type="ECO:0000313" key="2">
    <source>
        <dbReference type="EMBL" id="MDK7188175.1"/>
    </source>
</evidence>
<feature type="region of interest" description="Disordered" evidence="1">
    <location>
        <begin position="1"/>
        <end position="116"/>
    </location>
</feature>
<proteinExistence type="predicted"/>
<reference evidence="2" key="1">
    <citation type="submission" date="2023-05" db="EMBL/GenBank/DDBJ databases">
        <title>Cataloging the Phylogenetic Diversity of Human Bladder Bacteria.</title>
        <authorList>
            <person name="Du J."/>
        </authorList>
    </citation>
    <scope>NUCLEOTIDE SEQUENCE</scope>
    <source>
        <strain evidence="2">UMB1231</strain>
    </source>
</reference>
<feature type="non-terminal residue" evidence="2">
    <location>
        <position position="116"/>
    </location>
</feature>
<dbReference type="AlphaFoldDB" id="A0AAJ1Q7W8"/>
<dbReference type="EMBL" id="JASOOE010000075">
    <property type="protein sequence ID" value="MDK7188175.1"/>
    <property type="molecule type" value="Genomic_DNA"/>
</dbReference>
<dbReference type="Gene3D" id="2.60.40.10">
    <property type="entry name" value="Immunoglobulins"/>
    <property type="match status" value="1"/>
</dbReference>
<evidence type="ECO:0000256" key="1">
    <source>
        <dbReference type="SAM" id="MobiDB-lite"/>
    </source>
</evidence>
<feature type="compositionally biased region" description="Basic and acidic residues" evidence="1">
    <location>
        <begin position="76"/>
        <end position="116"/>
    </location>
</feature>
<evidence type="ECO:0008006" key="4">
    <source>
        <dbReference type="Google" id="ProtNLM"/>
    </source>
</evidence>
<sequence length="116" mass="12803">QPDGVEIKEGKISGTPEVKDWGKDEEKDFTVKVTAEDEAGNKSETEFEIKVQRDTDKDGIPDIHDKDDDGDGVPDDVEKEKGTDPKDPNSKPEDKKTSVDESGKKSVKPTDDKQDT</sequence>
<name>A0AAJ1Q7W8_9LACT</name>
<feature type="compositionally biased region" description="Basic and acidic residues" evidence="1">
    <location>
        <begin position="1"/>
        <end position="30"/>
    </location>
</feature>
<accession>A0AAJ1Q7W8</accession>
<dbReference type="InterPro" id="IPR013783">
    <property type="entry name" value="Ig-like_fold"/>
</dbReference>
<feature type="compositionally biased region" description="Basic and acidic residues" evidence="1">
    <location>
        <begin position="39"/>
        <end position="67"/>
    </location>
</feature>
<dbReference type="Proteomes" id="UP001229251">
    <property type="component" value="Unassembled WGS sequence"/>
</dbReference>